<comment type="caution">
    <text evidence="1">The sequence shown here is derived from an EMBL/GenBank/DDBJ whole genome shotgun (WGS) entry which is preliminary data.</text>
</comment>
<gene>
    <name evidence="1" type="ORF">TPAB3V08_LOCUS16189</name>
</gene>
<evidence type="ECO:0000313" key="2">
    <source>
        <dbReference type="Proteomes" id="UP001153148"/>
    </source>
</evidence>
<name>A0ABN7PR96_TIMPD</name>
<keyword evidence="2" id="KW-1185">Reference proteome</keyword>
<sequence length="78" mass="8918">MTPPPPDLIPPLNIVAPWCFKALTLPGQYHRGKLCAYRLLCQMTVIPQDIPLPRDHITQFYKVLHQGLVGTDQVYNTY</sequence>
<accession>A0ABN7PR96</accession>
<evidence type="ECO:0000313" key="1">
    <source>
        <dbReference type="EMBL" id="CAG2069246.1"/>
    </source>
</evidence>
<protein>
    <submittedName>
        <fullName evidence="1">Uncharacterized protein</fullName>
    </submittedName>
</protein>
<organism evidence="1 2">
    <name type="scientific">Timema podura</name>
    <name type="common">Walking stick</name>
    <dbReference type="NCBI Taxonomy" id="61482"/>
    <lineage>
        <taxon>Eukaryota</taxon>
        <taxon>Metazoa</taxon>
        <taxon>Ecdysozoa</taxon>
        <taxon>Arthropoda</taxon>
        <taxon>Hexapoda</taxon>
        <taxon>Insecta</taxon>
        <taxon>Pterygota</taxon>
        <taxon>Neoptera</taxon>
        <taxon>Polyneoptera</taxon>
        <taxon>Phasmatodea</taxon>
        <taxon>Timematodea</taxon>
        <taxon>Timematoidea</taxon>
        <taxon>Timematidae</taxon>
        <taxon>Timema</taxon>
    </lineage>
</organism>
<reference evidence="1" key="1">
    <citation type="submission" date="2021-03" db="EMBL/GenBank/DDBJ databases">
        <authorList>
            <person name="Tran Van P."/>
        </authorList>
    </citation>
    <scope>NUCLEOTIDE SEQUENCE</scope>
</reference>
<dbReference type="EMBL" id="CAJPIN010123897">
    <property type="protein sequence ID" value="CAG2069246.1"/>
    <property type="molecule type" value="Genomic_DNA"/>
</dbReference>
<proteinExistence type="predicted"/>
<dbReference type="Proteomes" id="UP001153148">
    <property type="component" value="Unassembled WGS sequence"/>
</dbReference>